<accession>A0AAV4QQT3</accession>
<reference evidence="1 2" key="1">
    <citation type="submission" date="2021-06" db="EMBL/GenBank/DDBJ databases">
        <title>Caerostris darwini draft genome.</title>
        <authorList>
            <person name="Kono N."/>
            <person name="Arakawa K."/>
        </authorList>
    </citation>
    <scope>NUCLEOTIDE SEQUENCE [LARGE SCALE GENOMIC DNA]</scope>
</reference>
<sequence length="140" mass="15919">MRTASNLEFNKDDISAHGKEEQIVPSLFPSISTQDNSTTRRLLSKLQDTKEAKGKRQDITRQLRCILAARSITPQTIPHVVIIISLLRGTQIFIVYLSEQDAVTVQKWSPDERSIMSAYGTVPKPPPPRWLFGVPRRYCK</sequence>
<dbReference type="EMBL" id="BPLQ01004870">
    <property type="protein sequence ID" value="GIY11159.1"/>
    <property type="molecule type" value="Genomic_DNA"/>
</dbReference>
<keyword evidence="2" id="KW-1185">Reference proteome</keyword>
<dbReference type="Proteomes" id="UP001054837">
    <property type="component" value="Unassembled WGS sequence"/>
</dbReference>
<comment type="caution">
    <text evidence="1">The sequence shown here is derived from an EMBL/GenBank/DDBJ whole genome shotgun (WGS) entry which is preliminary data.</text>
</comment>
<name>A0AAV4QQT3_9ARAC</name>
<organism evidence="1 2">
    <name type="scientific">Caerostris darwini</name>
    <dbReference type="NCBI Taxonomy" id="1538125"/>
    <lineage>
        <taxon>Eukaryota</taxon>
        <taxon>Metazoa</taxon>
        <taxon>Ecdysozoa</taxon>
        <taxon>Arthropoda</taxon>
        <taxon>Chelicerata</taxon>
        <taxon>Arachnida</taxon>
        <taxon>Araneae</taxon>
        <taxon>Araneomorphae</taxon>
        <taxon>Entelegynae</taxon>
        <taxon>Araneoidea</taxon>
        <taxon>Araneidae</taxon>
        <taxon>Caerostris</taxon>
    </lineage>
</organism>
<proteinExistence type="predicted"/>
<gene>
    <name evidence="1" type="ORF">CDAR_110951</name>
</gene>
<protein>
    <submittedName>
        <fullName evidence="1">Uncharacterized protein</fullName>
    </submittedName>
</protein>
<dbReference type="AlphaFoldDB" id="A0AAV4QQT3"/>
<evidence type="ECO:0000313" key="1">
    <source>
        <dbReference type="EMBL" id="GIY11159.1"/>
    </source>
</evidence>
<evidence type="ECO:0000313" key="2">
    <source>
        <dbReference type="Proteomes" id="UP001054837"/>
    </source>
</evidence>